<accession>A0AAX3WIV9</accession>
<feature type="signal peptide" evidence="2">
    <location>
        <begin position="1"/>
        <end position="44"/>
    </location>
</feature>
<keyword evidence="1" id="KW-0472">Membrane</keyword>
<dbReference type="AlphaFoldDB" id="A0AAX3WIV9"/>
<feature type="chain" id="PRO_5043735585" evidence="2">
    <location>
        <begin position="45"/>
        <end position="206"/>
    </location>
</feature>
<feature type="transmembrane region" description="Helical" evidence="1">
    <location>
        <begin position="62"/>
        <end position="86"/>
    </location>
</feature>
<keyword evidence="1" id="KW-1133">Transmembrane helix</keyword>
<organism evidence="3 4">
    <name type="scientific">Methylorubrum extorquens</name>
    <name type="common">Methylobacterium dichloromethanicum</name>
    <name type="synonym">Methylobacterium extorquens</name>
    <dbReference type="NCBI Taxonomy" id="408"/>
    <lineage>
        <taxon>Bacteria</taxon>
        <taxon>Pseudomonadati</taxon>
        <taxon>Pseudomonadota</taxon>
        <taxon>Alphaproteobacteria</taxon>
        <taxon>Hyphomicrobiales</taxon>
        <taxon>Methylobacteriaceae</taxon>
        <taxon>Methylorubrum</taxon>
    </lineage>
</organism>
<gene>
    <name evidence="3" type="ORF">KEC54_08245</name>
</gene>
<proteinExistence type="predicted"/>
<reference evidence="3" key="1">
    <citation type="journal article" date="2022" name="Biotechnol. Bioprocess Eng.">
        <title>Pan-genome Analysis Reveals Comparative Genomic Features of Central Metabolic Pathways in Methylorubrum extorquens.</title>
        <authorList>
            <person name="Lee G.M."/>
            <person name="Scott-Nevros Z.K."/>
            <person name="Lee S.-M."/>
            <person name="Kim D."/>
        </authorList>
    </citation>
    <scope>NUCLEOTIDE SEQUENCE</scope>
    <source>
        <strain evidence="3">ATCC 55366</strain>
    </source>
</reference>
<name>A0AAX3WIV9_METEX</name>
<dbReference type="Proteomes" id="UP001223720">
    <property type="component" value="Chromosome"/>
</dbReference>
<evidence type="ECO:0000256" key="1">
    <source>
        <dbReference type="SAM" id="Phobius"/>
    </source>
</evidence>
<dbReference type="EMBL" id="CP073633">
    <property type="protein sequence ID" value="WHQ71513.1"/>
    <property type="molecule type" value="Genomic_DNA"/>
</dbReference>
<protein>
    <submittedName>
        <fullName evidence="3">Uncharacterized protein</fullName>
    </submittedName>
</protein>
<evidence type="ECO:0000313" key="3">
    <source>
        <dbReference type="EMBL" id="WHQ71513.1"/>
    </source>
</evidence>
<evidence type="ECO:0000313" key="4">
    <source>
        <dbReference type="Proteomes" id="UP001223720"/>
    </source>
</evidence>
<sequence>MTPTKVTPNKVFARSFARTMARVFLFRPVLPPLLLLGCCAPAHATALPAVDAAALVLPWGDAVVALAQGLSALLTPVLVAAFAAVLARFGGPLRLLVTDALVERLVRNATGYALNAVAGAVQGRRLTVSVGSAVIARAVQRALDQAPAWLIRAAGGGEGVAEKVFRSLPLEAAATAGNTLEPALERVLGQERILGQGPARETRKAV</sequence>
<keyword evidence="2" id="KW-0732">Signal</keyword>
<evidence type="ECO:0000256" key="2">
    <source>
        <dbReference type="SAM" id="SignalP"/>
    </source>
</evidence>
<dbReference type="RefSeq" id="WP_056112146.1">
    <property type="nucleotide sequence ID" value="NZ_CP073633.1"/>
</dbReference>
<keyword evidence="1" id="KW-0812">Transmembrane</keyword>